<sequence>MDVWPKLRRLLGPAYRDVWESRFPELREIAEACEPELRAELHRAREAVREALTT</sequence>
<protein>
    <submittedName>
        <fullName evidence="1">Uncharacterized protein</fullName>
    </submittedName>
</protein>
<dbReference type="EMBL" id="BOOP01000001">
    <property type="protein sequence ID" value="GII35057.1"/>
    <property type="molecule type" value="Genomic_DNA"/>
</dbReference>
<organism evidence="1 2">
    <name type="scientific">Planotetraspora phitsanulokensis</name>
    <dbReference type="NCBI Taxonomy" id="575192"/>
    <lineage>
        <taxon>Bacteria</taxon>
        <taxon>Bacillati</taxon>
        <taxon>Actinomycetota</taxon>
        <taxon>Actinomycetes</taxon>
        <taxon>Streptosporangiales</taxon>
        <taxon>Streptosporangiaceae</taxon>
        <taxon>Planotetraspora</taxon>
    </lineage>
</organism>
<proteinExistence type="predicted"/>
<reference evidence="1 2" key="1">
    <citation type="submission" date="2021-01" db="EMBL/GenBank/DDBJ databases">
        <title>Whole genome shotgun sequence of Planotetraspora phitsanulokensis NBRC 104273.</title>
        <authorList>
            <person name="Komaki H."/>
            <person name="Tamura T."/>
        </authorList>
    </citation>
    <scope>NUCLEOTIDE SEQUENCE [LARGE SCALE GENOMIC DNA]</scope>
    <source>
        <strain evidence="1 2">NBRC 104273</strain>
    </source>
</reference>
<dbReference type="Proteomes" id="UP000622547">
    <property type="component" value="Unassembled WGS sequence"/>
</dbReference>
<keyword evidence="2" id="KW-1185">Reference proteome</keyword>
<evidence type="ECO:0000313" key="2">
    <source>
        <dbReference type="Proteomes" id="UP000622547"/>
    </source>
</evidence>
<dbReference type="AlphaFoldDB" id="A0A8J3TZE7"/>
<name>A0A8J3TZE7_9ACTN</name>
<evidence type="ECO:0000313" key="1">
    <source>
        <dbReference type="EMBL" id="GII35057.1"/>
    </source>
</evidence>
<comment type="caution">
    <text evidence="1">The sequence shown here is derived from an EMBL/GenBank/DDBJ whole genome shotgun (WGS) entry which is preliminary data.</text>
</comment>
<gene>
    <name evidence="1" type="ORF">Pph01_00600</name>
</gene>
<accession>A0A8J3TZE7</accession>